<reference evidence="2" key="1">
    <citation type="submission" date="2022-12" db="EMBL/GenBank/DDBJ databases">
        <title>Reference genome sequencing for broad-spectrum identification of bacterial and archaeal isolates by mass spectrometry.</title>
        <authorList>
            <person name="Sekiguchi Y."/>
            <person name="Tourlousse D.M."/>
        </authorList>
    </citation>
    <scope>NUCLEOTIDE SEQUENCE</scope>
    <source>
        <strain evidence="2">10succ1</strain>
    </source>
</reference>
<dbReference type="RefSeq" id="WP_281837758.1">
    <property type="nucleotide sequence ID" value="NZ_BSDY01000033.1"/>
</dbReference>
<dbReference type="Proteomes" id="UP001144471">
    <property type="component" value="Unassembled WGS sequence"/>
</dbReference>
<evidence type="ECO:0000313" key="3">
    <source>
        <dbReference type="Proteomes" id="UP001144471"/>
    </source>
</evidence>
<comment type="caution">
    <text evidence="2">The sequence shown here is derived from an EMBL/GenBank/DDBJ whole genome shotgun (WGS) entry which is preliminary data.</text>
</comment>
<feature type="chain" id="PRO_5040975298" description="Periplasmic heavy metal sensor" evidence="1">
    <location>
        <begin position="19"/>
        <end position="143"/>
    </location>
</feature>
<organism evidence="2 3">
    <name type="scientific">Propionigenium maris DSM 9537</name>
    <dbReference type="NCBI Taxonomy" id="1123000"/>
    <lineage>
        <taxon>Bacteria</taxon>
        <taxon>Fusobacteriati</taxon>
        <taxon>Fusobacteriota</taxon>
        <taxon>Fusobacteriia</taxon>
        <taxon>Fusobacteriales</taxon>
        <taxon>Fusobacteriaceae</taxon>
        <taxon>Propionigenium</taxon>
    </lineage>
</organism>
<keyword evidence="3" id="KW-1185">Reference proteome</keyword>
<keyword evidence="1" id="KW-0732">Signal</keyword>
<gene>
    <name evidence="2" type="ORF">PM10SUCC1_35990</name>
</gene>
<protein>
    <recommendedName>
        <fullName evidence="4">Periplasmic heavy metal sensor</fullName>
    </recommendedName>
</protein>
<dbReference type="EMBL" id="BSDY01000033">
    <property type="protein sequence ID" value="GLI58085.1"/>
    <property type="molecule type" value="Genomic_DNA"/>
</dbReference>
<dbReference type="InterPro" id="IPR025961">
    <property type="entry name" value="Metal_resist"/>
</dbReference>
<accession>A0A9W6LQ65</accession>
<evidence type="ECO:0000256" key="1">
    <source>
        <dbReference type="SAM" id="SignalP"/>
    </source>
</evidence>
<feature type="signal peptide" evidence="1">
    <location>
        <begin position="1"/>
        <end position="18"/>
    </location>
</feature>
<dbReference type="Gene3D" id="1.20.120.1490">
    <property type="match status" value="1"/>
</dbReference>
<dbReference type="Pfam" id="PF13801">
    <property type="entry name" value="Metal_resist"/>
    <property type="match status" value="1"/>
</dbReference>
<dbReference type="AlphaFoldDB" id="A0A9W6LQ65"/>
<name>A0A9W6LQ65_9FUSO</name>
<sequence>MKKLLAVCMVVVSLNVVAENHMMGESRGMPITGEAGRMHNLTPEQQNEFQEMMNAHMRENHKLMLEMKSIDLEIEREMLKDKPNKKNIDNLIDKRSKLHSDMYKNMLRNRMEIKEKLGVDMMGPMGGSMMMQRGRYHNQMMSY</sequence>
<evidence type="ECO:0000313" key="2">
    <source>
        <dbReference type="EMBL" id="GLI58085.1"/>
    </source>
</evidence>
<evidence type="ECO:0008006" key="4">
    <source>
        <dbReference type="Google" id="ProtNLM"/>
    </source>
</evidence>
<proteinExistence type="predicted"/>